<dbReference type="EMBL" id="HF935554">
    <property type="protein sequence ID" value="CCX10647.1"/>
    <property type="molecule type" value="Genomic_DNA"/>
</dbReference>
<dbReference type="eggNOG" id="ENOG502SD1T">
    <property type="taxonomic scope" value="Eukaryota"/>
</dbReference>
<dbReference type="OrthoDB" id="9999611at2759"/>
<proteinExistence type="predicted"/>
<dbReference type="Proteomes" id="UP000018144">
    <property type="component" value="Unassembled WGS sequence"/>
</dbReference>
<evidence type="ECO:0008006" key="4">
    <source>
        <dbReference type="Google" id="ProtNLM"/>
    </source>
</evidence>
<name>U4L2T5_PYROM</name>
<dbReference type="AlphaFoldDB" id="U4L2T5"/>
<evidence type="ECO:0000313" key="2">
    <source>
        <dbReference type="EMBL" id="CCX10647.1"/>
    </source>
</evidence>
<keyword evidence="3" id="KW-1185">Reference proteome</keyword>
<reference evidence="2 3" key="1">
    <citation type="journal article" date="2013" name="PLoS Genet.">
        <title>The genome and development-dependent transcriptomes of Pyronema confluens: a window into fungal evolution.</title>
        <authorList>
            <person name="Traeger S."/>
            <person name="Altegoer F."/>
            <person name="Freitag M."/>
            <person name="Gabaldon T."/>
            <person name="Kempken F."/>
            <person name="Kumar A."/>
            <person name="Marcet-Houben M."/>
            <person name="Poggeler S."/>
            <person name="Stajich J.E."/>
            <person name="Nowrousian M."/>
        </authorList>
    </citation>
    <scope>NUCLEOTIDE SEQUENCE [LARGE SCALE GENOMIC DNA]</scope>
    <source>
        <strain evidence="3">CBS 100304</strain>
        <tissue evidence="2">Vegetative mycelium</tissue>
    </source>
</reference>
<evidence type="ECO:0000313" key="3">
    <source>
        <dbReference type="Proteomes" id="UP000018144"/>
    </source>
</evidence>
<feature type="region of interest" description="Disordered" evidence="1">
    <location>
        <begin position="1"/>
        <end position="27"/>
    </location>
</feature>
<evidence type="ECO:0000256" key="1">
    <source>
        <dbReference type="SAM" id="MobiDB-lite"/>
    </source>
</evidence>
<sequence length="124" mass="13357">MSTGIPNLGNADITGSAHNGRRPSQVHGHIEYAKGVVSETIGSMVNSSSWQQSGESHKASGIAEMRSAKEMVDKDLRSHYPERNATTLKTEGKSQNMLGKTIGCQGMVERGGEKEQIGDMLKKN</sequence>
<accession>U4L2T5</accession>
<organism evidence="2 3">
    <name type="scientific">Pyronema omphalodes (strain CBS 100304)</name>
    <name type="common">Pyronema confluens</name>
    <dbReference type="NCBI Taxonomy" id="1076935"/>
    <lineage>
        <taxon>Eukaryota</taxon>
        <taxon>Fungi</taxon>
        <taxon>Dikarya</taxon>
        <taxon>Ascomycota</taxon>
        <taxon>Pezizomycotina</taxon>
        <taxon>Pezizomycetes</taxon>
        <taxon>Pezizales</taxon>
        <taxon>Pyronemataceae</taxon>
        <taxon>Pyronema</taxon>
    </lineage>
</organism>
<protein>
    <recommendedName>
        <fullName evidence="4">CsbD-like domain-containing protein</fullName>
    </recommendedName>
</protein>
<gene>
    <name evidence="2" type="ORF">PCON_10241</name>
</gene>